<comment type="caution">
    <text evidence="1">The sequence shown here is derived from an EMBL/GenBank/DDBJ whole genome shotgun (WGS) entry which is preliminary data.</text>
</comment>
<dbReference type="Proteomes" id="UP000004520">
    <property type="component" value="Unassembled WGS sequence"/>
</dbReference>
<proteinExistence type="predicted"/>
<organism evidence="1 2">
    <name type="scientific">Shigella flexneri K-227</name>
    <dbReference type="NCBI Taxonomy" id="766147"/>
    <lineage>
        <taxon>Bacteria</taxon>
        <taxon>Pseudomonadati</taxon>
        <taxon>Pseudomonadota</taxon>
        <taxon>Gammaproteobacteria</taxon>
        <taxon>Enterobacterales</taxon>
        <taxon>Enterobacteriaceae</taxon>
        <taxon>Shigella</taxon>
    </lineage>
</organism>
<reference evidence="1 2" key="1">
    <citation type="submission" date="2011-04" db="EMBL/GenBank/DDBJ databases">
        <authorList>
            <person name="Rasko D."/>
            <person name="Redman J."/>
            <person name="Daugherty S.C."/>
            <person name="Tallon L."/>
            <person name="Sadzewicz L."/>
            <person name="Jones K."/>
            <person name="Santana-Cruz I."/>
            <person name="Liu X."/>
        </authorList>
    </citation>
    <scope>NUCLEOTIDE SEQUENCE [LARGE SCALE GENOMIC DNA]</scope>
    <source>
        <strain evidence="1 2">K-227</strain>
    </source>
</reference>
<sequence>MFRALALVLWLLIAFSSVFTSLMRYISENRKFVRNLI</sequence>
<gene>
    <name evidence="1" type="ORF">SFK227_2831</name>
</gene>
<name>F5NXF4_SHIFL</name>
<evidence type="ECO:0000313" key="2">
    <source>
        <dbReference type="Proteomes" id="UP000004520"/>
    </source>
</evidence>
<dbReference type="AlphaFoldDB" id="F5NXF4"/>
<protein>
    <submittedName>
        <fullName evidence="1">Putative membrane protein</fullName>
    </submittedName>
</protein>
<accession>F5NXF4</accession>
<evidence type="ECO:0000313" key="1">
    <source>
        <dbReference type="EMBL" id="EGK36275.1"/>
    </source>
</evidence>
<dbReference type="EMBL" id="AFGY01000038">
    <property type="protein sequence ID" value="EGK36275.1"/>
    <property type="molecule type" value="Genomic_DNA"/>
</dbReference>